<evidence type="ECO:0000256" key="3">
    <source>
        <dbReference type="ARBA" id="ARBA00022833"/>
    </source>
</evidence>
<dbReference type="CDD" id="cd07153">
    <property type="entry name" value="Fur_like"/>
    <property type="match status" value="1"/>
</dbReference>
<dbReference type="PANTHER" id="PTHR33202">
    <property type="entry name" value="ZINC UPTAKE REGULATION PROTEIN"/>
    <property type="match status" value="1"/>
</dbReference>
<evidence type="ECO:0000256" key="5">
    <source>
        <dbReference type="ARBA" id="ARBA00023125"/>
    </source>
</evidence>
<keyword evidence="8" id="KW-1185">Reference proteome</keyword>
<name>A0ABW4ZV60_9BACL</name>
<dbReference type="InterPro" id="IPR043135">
    <property type="entry name" value="Fur_C"/>
</dbReference>
<keyword evidence="5" id="KW-0238">DNA-binding</keyword>
<keyword evidence="6" id="KW-0804">Transcription</keyword>
<evidence type="ECO:0000256" key="4">
    <source>
        <dbReference type="ARBA" id="ARBA00023015"/>
    </source>
</evidence>
<keyword evidence="3" id="KW-0862">Zinc</keyword>
<reference evidence="8" key="1">
    <citation type="journal article" date="2019" name="Int. J. Syst. Evol. Microbiol.">
        <title>The Global Catalogue of Microorganisms (GCM) 10K type strain sequencing project: providing services to taxonomists for standard genome sequencing and annotation.</title>
        <authorList>
            <consortium name="The Broad Institute Genomics Platform"/>
            <consortium name="The Broad Institute Genome Sequencing Center for Infectious Disease"/>
            <person name="Wu L."/>
            <person name="Ma J."/>
        </authorList>
    </citation>
    <scope>NUCLEOTIDE SEQUENCE [LARGE SCALE GENOMIC DNA]</scope>
    <source>
        <strain evidence="8">CGMCC 1.13574</strain>
    </source>
</reference>
<dbReference type="Proteomes" id="UP001597343">
    <property type="component" value="Unassembled WGS sequence"/>
</dbReference>
<accession>A0ABW4ZV60</accession>
<comment type="similarity">
    <text evidence="1">Belongs to the Fur family.</text>
</comment>
<keyword evidence="2" id="KW-0678">Repressor</keyword>
<comment type="caution">
    <text evidence="7">The sequence shown here is derived from an EMBL/GenBank/DDBJ whole genome shotgun (WGS) entry which is preliminary data.</text>
</comment>
<dbReference type="Gene3D" id="3.30.1490.190">
    <property type="match status" value="1"/>
</dbReference>
<evidence type="ECO:0000313" key="8">
    <source>
        <dbReference type="Proteomes" id="UP001597343"/>
    </source>
</evidence>
<dbReference type="InterPro" id="IPR036390">
    <property type="entry name" value="WH_DNA-bd_sf"/>
</dbReference>
<dbReference type="Gene3D" id="1.10.10.10">
    <property type="entry name" value="Winged helix-like DNA-binding domain superfamily/Winged helix DNA-binding domain"/>
    <property type="match status" value="1"/>
</dbReference>
<dbReference type="RefSeq" id="WP_386044150.1">
    <property type="nucleotide sequence ID" value="NZ_JBHUIO010000002.1"/>
</dbReference>
<dbReference type="InterPro" id="IPR036388">
    <property type="entry name" value="WH-like_DNA-bd_sf"/>
</dbReference>
<proteinExistence type="inferred from homology"/>
<dbReference type="Pfam" id="PF01475">
    <property type="entry name" value="FUR"/>
    <property type="match status" value="1"/>
</dbReference>
<evidence type="ECO:0000256" key="2">
    <source>
        <dbReference type="ARBA" id="ARBA00022491"/>
    </source>
</evidence>
<sequence length="155" mass="17506">MKKRSYSQSLADLKSLGIRLTPQRQVILQLLKETKEHPTAEQVYHKIGEKFQGISLATVYNTLNKLTELGVIRELSYGDGSSRYDGNDSEHAHLVCQQCGTVIDIECPQDEVVVTQEVRQAGFQVSSYRLEYYGICASCSESAVYQLDHTYMVHV</sequence>
<evidence type="ECO:0000256" key="6">
    <source>
        <dbReference type="ARBA" id="ARBA00023163"/>
    </source>
</evidence>
<dbReference type="PANTHER" id="PTHR33202:SF7">
    <property type="entry name" value="FERRIC UPTAKE REGULATION PROTEIN"/>
    <property type="match status" value="1"/>
</dbReference>
<evidence type="ECO:0000256" key="1">
    <source>
        <dbReference type="ARBA" id="ARBA00007957"/>
    </source>
</evidence>
<protein>
    <submittedName>
        <fullName evidence="7">Fur family transcriptional regulator</fullName>
    </submittedName>
</protein>
<organism evidence="7 8">
    <name type="scientific">Tumebacillus lipolyticus</name>
    <dbReference type="NCBI Taxonomy" id="1280370"/>
    <lineage>
        <taxon>Bacteria</taxon>
        <taxon>Bacillati</taxon>
        <taxon>Bacillota</taxon>
        <taxon>Bacilli</taxon>
        <taxon>Bacillales</taxon>
        <taxon>Alicyclobacillaceae</taxon>
        <taxon>Tumebacillus</taxon>
    </lineage>
</organism>
<dbReference type="SUPFAM" id="SSF46785">
    <property type="entry name" value="Winged helix' DNA-binding domain"/>
    <property type="match status" value="1"/>
</dbReference>
<dbReference type="InterPro" id="IPR002481">
    <property type="entry name" value="FUR"/>
</dbReference>
<keyword evidence="4" id="KW-0805">Transcription regulation</keyword>
<gene>
    <name evidence="7" type="ORF">ACFSOY_03590</name>
</gene>
<dbReference type="EMBL" id="JBHUIO010000002">
    <property type="protein sequence ID" value="MFD2169100.1"/>
    <property type="molecule type" value="Genomic_DNA"/>
</dbReference>
<evidence type="ECO:0000313" key="7">
    <source>
        <dbReference type="EMBL" id="MFD2169100.1"/>
    </source>
</evidence>